<keyword evidence="4" id="KW-1185">Reference proteome</keyword>
<dbReference type="Proteomes" id="UP000018208">
    <property type="component" value="Unassembled WGS sequence"/>
</dbReference>
<evidence type="ECO:0000259" key="1">
    <source>
        <dbReference type="Pfam" id="PF00808"/>
    </source>
</evidence>
<evidence type="ECO:0000313" key="2">
    <source>
        <dbReference type="EMBL" id="EST48663.1"/>
    </source>
</evidence>
<evidence type="ECO:0000313" key="3">
    <source>
        <dbReference type="EMBL" id="KAH0573745.1"/>
    </source>
</evidence>
<sequence>MSNLPISKVKKISKLTNPNHQITVQAAQSITFCTEYITKFLMEQSQKVVISNQKKTIMYDDVRKVVEETVGLQFLDDTVPIRWVTK</sequence>
<name>V6LWR6_9EUKA</name>
<proteinExistence type="predicted"/>
<dbReference type="InterPro" id="IPR009072">
    <property type="entry name" value="Histone-fold"/>
</dbReference>
<evidence type="ECO:0000313" key="4">
    <source>
        <dbReference type="Proteomes" id="UP000018208"/>
    </source>
</evidence>
<reference evidence="3" key="2">
    <citation type="submission" date="2020-12" db="EMBL/GenBank/DDBJ databases">
        <title>New Spironucleus salmonicida genome in near-complete chromosomes.</title>
        <authorList>
            <person name="Xu F."/>
            <person name="Kurt Z."/>
            <person name="Jimenez-Gonzalez A."/>
            <person name="Astvaldsson A."/>
            <person name="Andersson J.O."/>
            <person name="Svard S.G."/>
        </authorList>
    </citation>
    <scope>NUCLEOTIDE SEQUENCE</scope>
    <source>
        <strain evidence="3">ATCC 50377</strain>
    </source>
</reference>
<dbReference type="Gene3D" id="1.10.20.10">
    <property type="entry name" value="Histone, subunit A"/>
    <property type="match status" value="1"/>
</dbReference>
<accession>V6LWR6</accession>
<dbReference type="Pfam" id="PF00808">
    <property type="entry name" value="CBFD_NFYB_HMF"/>
    <property type="match status" value="1"/>
</dbReference>
<dbReference type="AlphaFoldDB" id="V6LWR6"/>
<feature type="domain" description="Transcription factor CBF/NF-Y/archaeal histone" evidence="1">
    <location>
        <begin position="3"/>
        <end position="66"/>
    </location>
</feature>
<dbReference type="EMBL" id="KI545981">
    <property type="protein sequence ID" value="EST48663.1"/>
    <property type="molecule type" value="Genomic_DNA"/>
</dbReference>
<dbReference type="VEuPathDB" id="GiardiaDB:SS50377_23680"/>
<protein>
    <submittedName>
        <fullName evidence="2">Histone-like transcription factor (CBF/NF-Y)</fullName>
    </submittedName>
</protein>
<dbReference type="SUPFAM" id="SSF47113">
    <property type="entry name" value="Histone-fold"/>
    <property type="match status" value="1"/>
</dbReference>
<reference evidence="2 3" key="1">
    <citation type="journal article" date="2014" name="PLoS Genet.">
        <title>The Genome of Spironucleus salmonicida Highlights a Fish Pathogen Adapted to Fluctuating Environments.</title>
        <authorList>
            <person name="Xu F."/>
            <person name="Jerlstrom-Hultqvist J."/>
            <person name="Einarsson E."/>
            <person name="Astvaldsson A."/>
            <person name="Svard S.G."/>
            <person name="Andersson J.O."/>
        </authorList>
    </citation>
    <scope>NUCLEOTIDE SEQUENCE</scope>
    <source>
        <strain evidence="3">ATCC 50377</strain>
    </source>
</reference>
<dbReference type="OrthoDB" id="636685at2759"/>
<dbReference type="GO" id="GO:0046982">
    <property type="term" value="F:protein heterodimerization activity"/>
    <property type="evidence" value="ECO:0007669"/>
    <property type="project" value="InterPro"/>
</dbReference>
<dbReference type="EMBL" id="AUWU02000004">
    <property type="protein sequence ID" value="KAH0573745.1"/>
    <property type="molecule type" value="Genomic_DNA"/>
</dbReference>
<gene>
    <name evidence="2" type="ORF">SS50377_11276</name>
    <name evidence="3" type="ORF">SS50377_23680</name>
</gene>
<dbReference type="InterPro" id="IPR003958">
    <property type="entry name" value="CBFA_NFYB_domain"/>
</dbReference>
<organism evidence="2">
    <name type="scientific">Spironucleus salmonicida</name>
    <dbReference type="NCBI Taxonomy" id="348837"/>
    <lineage>
        <taxon>Eukaryota</taxon>
        <taxon>Metamonada</taxon>
        <taxon>Diplomonadida</taxon>
        <taxon>Hexamitidae</taxon>
        <taxon>Hexamitinae</taxon>
        <taxon>Spironucleus</taxon>
    </lineage>
</organism>